<sequence length="439" mass="50504">MILEILNELEANNSRNFKIDLLTKHKDNELLKEVCRLANDPFTQFYQRKIPKYEPNTFLLSDNNLDWAIQELVEQLASRKITGNNAITHLEFILENVTANNAKVIERIIQKDLKCGVNTSTINKVWPNLIPEFPCMLCSPFEQKLVDKILFPAIVQKKEDGMRFNAIVKFDRDLKGTVEFRSRNGKEITLLGGLEQEFIDLAYGKDLVFDGELLVMDENHYQYLDRKTGNGILNKAVKGTISKEEADRVVATLWDQIPYEDFVAGKCYQSYNYRYGRLLYLSDRFPIDKIRIVETFDVYSIEQTQEIFQNYLNDGFEGIILKDPNSLWENKRSKGQIKFKAELDCDLKVLSVLSGTGKYADMIGSLYCESADGVVKVYVGSGFTDEQRNAPPSDYYDKIIAVKYNARITNVKDGESLFLPIFLEVRNDKEFADLAKDIK</sequence>
<dbReference type="SUPFAM" id="SSF56091">
    <property type="entry name" value="DNA ligase/mRNA capping enzyme, catalytic domain"/>
    <property type="match status" value="1"/>
</dbReference>
<keyword evidence="8" id="KW-0067">ATP-binding</keyword>
<dbReference type="Gene3D" id="3.30.470.30">
    <property type="entry name" value="DNA ligase/mRNA capping enzyme"/>
    <property type="match status" value="1"/>
</dbReference>
<organism evidence="12">
    <name type="scientific">uncultured Caudovirales phage</name>
    <dbReference type="NCBI Taxonomy" id="2100421"/>
    <lineage>
        <taxon>Viruses</taxon>
        <taxon>Duplodnaviria</taxon>
        <taxon>Heunggongvirae</taxon>
        <taxon>Uroviricota</taxon>
        <taxon>Caudoviricetes</taxon>
        <taxon>Peduoviridae</taxon>
        <taxon>Maltschvirus</taxon>
        <taxon>Maltschvirus maltsch</taxon>
    </lineage>
</organism>
<evidence type="ECO:0000256" key="1">
    <source>
        <dbReference type="ARBA" id="ARBA00001968"/>
    </source>
</evidence>
<reference evidence="12" key="1">
    <citation type="submission" date="2020-05" db="EMBL/GenBank/DDBJ databases">
        <authorList>
            <person name="Chiriac C."/>
            <person name="Salcher M."/>
            <person name="Ghai R."/>
            <person name="Kavagutti S V."/>
        </authorList>
    </citation>
    <scope>NUCLEOTIDE SEQUENCE</scope>
</reference>
<proteinExistence type="inferred from homology"/>
<feature type="domain" description="DNA ligase OB-like" evidence="11">
    <location>
        <begin position="355"/>
        <end position="406"/>
    </location>
</feature>
<feature type="domain" description="ATP-dependent DNA ligase family profile" evidence="10">
    <location>
        <begin position="136"/>
        <end position="340"/>
    </location>
</feature>
<evidence type="ECO:0000256" key="3">
    <source>
        <dbReference type="ARBA" id="ARBA00013308"/>
    </source>
</evidence>
<dbReference type="InterPro" id="IPR029319">
    <property type="entry name" value="DNA_ligase_OB"/>
</dbReference>
<dbReference type="InterPro" id="IPR036599">
    <property type="entry name" value="DNA_ligase_N_sf"/>
</dbReference>
<dbReference type="GO" id="GO:0003677">
    <property type="term" value="F:DNA binding"/>
    <property type="evidence" value="ECO:0007669"/>
    <property type="project" value="InterPro"/>
</dbReference>
<dbReference type="PANTHER" id="PTHR47810:SF1">
    <property type="entry name" value="DNA LIGASE B"/>
    <property type="match status" value="1"/>
</dbReference>
<evidence type="ECO:0000256" key="8">
    <source>
        <dbReference type="ARBA" id="ARBA00022840"/>
    </source>
</evidence>
<accession>A0A6J5T2Y8</accession>
<dbReference type="SUPFAM" id="SSF50249">
    <property type="entry name" value="Nucleic acid-binding proteins"/>
    <property type="match status" value="1"/>
</dbReference>
<dbReference type="GO" id="GO:0006310">
    <property type="term" value="P:DNA recombination"/>
    <property type="evidence" value="ECO:0007669"/>
    <property type="project" value="InterPro"/>
</dbReference>
<evidence type="ECO:0000256" key="5">
    <source>
        <dbReference type="ARBA" id="ARBA00022705"/>
    </source>
</evidence>
<comment type="similarity">
    <text evidence="2">Belongs to the ATP-dependent DNA ligase family.</text>
</comment>
<dbReference type="Pfam" id="PF14743">
    <property type="entry name" value="DNA_ligase_OB_2"/>
    <property type="match status" value="1"/>
</dbReference>
<dbReference type="Gene3D" id="1.10.3260.10">
    <property type="entry name" value="DNA ligase, ATP-dependent, N-terminal domain"/>
    <property type="match status" value="1"/>
</dbReference>
<evidence type="ECO:0000256" key="6">
    <source>
        <dbReference type="ARBA" id="ARBA00022741"/>
    </source>
</evidence>
<evidence type="ECO:0000256" key="4">
    <source>
        <dbReference type="ARBA" id="ARBA00022598"/>
    </source>
</evidence>
<evidence type="ECO:0000256" key="2">
    <source>
        <dbReference type="ARBA" id="ARBA00007572"/>
    </source>
</evidence>
<dbReference type="InterPro" id="IPR012340">
    <property type="entry name" value="NA-bd_OB-fold"/>
</dbReference>
<evidence type="ECO:0000313" key="12">
    <source>
        <dbReference type="EMBL" id="CAB4222172.1"/>
    </source>
</evidence>
<dbReference type="GO" id="GO:0005524">
    <property type="term" value="F:ATP binding"/>
    <property type="evidence" value="ECO:0007669"/>
    <property type="project" value="UniProtKB-KW"/>
</dbReference>
<dbReference type="EMBL" id="LR797523">
    <property type="protein sequence ID" value="CAB4222172.1"/>
    <property type="molecule type" value="Genomic_DNA"/>
</dbReference>
<dbReference type="GO" id="GO:0003910">
    <property type="term" value="F:DNA ligase (ATP) activity"/>
    <property type="evidence" value="ECO:0007669"/>
    <property type="project" value="InterPro"/>
</dbReference>
<dbReference type="Gene3D" id="2.40.50.140">
    <property type="entry name" value="Nucleic acid-binding proteins"/>
    <property type="match status" value="1"/>
</dbReference>
<keyword evidence="4 12" id="KW-0436">Ligase</keyword>
<dbReference type="GO" id="GO:0006260">
    <property type="term" value="P:DNA replication"/>
    <property type="evidence" value="ECO:0007669"/>
    <property type="project" value="UniProtKB-KW"/>
</dbReference>
<evidence type="ECO:0000256" key="9">
    <source>
        <dbReference type="ARBA" id="ARBA00023204"/>
    </source>
</evidence>
<dbReference type="InterPro" id="IPR050326">
    <property type="entry name" value="NAD_dep_DNA_ligaseB"/>
</dbReference>
<dbReference type="InterPro" id="IPR012310">
    <property type="entry name" value="DNA_ligase_ATP-dep_cent"/>
</dbReference>
<dbReference type="InterPro" id="IPR016059">
    <property type="entry name" value="DNA_ligase_ATP-dep_CS"/>
</dbReference>
<dbReference type="PROSITE" id="PS00333">
    <property type="entry name" value="DNA_LIGASE_A2"/>
    <property type="match status" value="1"/>
</dbReference>
<dbReference type="CDD" id="cd08041">
    <property type="entry name" value="OBF_kDNA_ligase_like"/>
    <property type="match status" value="1"/>
</dbReference>
<keyword evidence="5" id="KW-0235">DNA replication</keyword>
<keyword evidence="6" id="KW-0547">Nucleotide-binding</keyword>
<evidence type="ECO:0000256" key="7">
    <source>
        <dbReference type="ARBA" id="ARBA00022763"/>
    </source>
</evidence>
<gene>
    <name evidence="12" type="ORF">UFOVP1655_48</name>
</gene>
<dbReference type="GO" id="GO:0006281">
    <property type="term" value="P:DNA repair"/>
    <property type="evidence" value="ECO:0007669"/>
    <property type="project" value="UniProtKB-KW"/>
</dbReference>
<evidence type="ECO:0000259" key="10">
    <source>
        <dbReference type="Pfam" id="PF01068"/>
    </source>
</evidence>
<dbReference type="PANTHER" id="PTHR47810">
    <property type="entry name" value="DNA LIGASE"/>
    <property type="match status" value="1"/>
</dbReference>
<comment type="cofactor">
    <cofactor evidence="1">
        <name>a divalent metal cation</name>
        <dbReference type="ChEBI" id="CHEBI:60240"/>
    </cofactor>
</comment>
<dbReference type="Pfam" id="PF01068">
    <property type="entry name" value="DNA_ligase_A_M"/>
    <property type="match status" value="1"/>
</dbReference>
<evidence type="ECO:0000259" key="11">
    <source>
        <dbReference type="Pfam" id="PF14743"/>
    </source>
</evidence>
<protein>
    <recommendedName>
        <fullName evidence="3">DNA ligase</fullName>
    </recommendedName>
</protein>
<keyword evidence="7" id="KW-0227">DNA damage</keyword>
<name>A0A6J5T2Y8_9CAUD</name>
<keyword evidence="9" id="KW-0234">DNA repair</keyword>